<reference evidence="1" key="2">
    <citation type="submission" date="2014-02" db="EMBL/GenBank/DDBJ databases">
        <title>Complete DNA sequence of /Kuraishia capsulata/ illustrates novel genomic features among budding yeasts (/Saccharomycotina/).</title>
        <authorList>
            <person name="Morales L."/>
            <person name="Noel B."/>
            <person name="Porcel B."/>
            <person name="Marcet-Houben M."/>
            <person name="Hullo M-F."/>
            <person name="Sacerdot C."/>
            <person name="Tekaia F."/>
            <person name="Leh-Louis V."/>
            <person name="Despons L."/>
            <person name="Khanna V."/>
            <person name="Aury J-M."/>
            <person name="Barbe V."/>
            <person name="Couloux A."/>
            <person name="Labadie K."/>
            <person name="Pelletier E."/>
            <person name="Souciet J-L."/>
            <person name="Boekhout T."/>
            <person name="Gabaldon T."/>
            <person name="Wincker P."/>
            <person name="Dujon B."/>
        </authorList>
    </citation>
    <scope>NUCLEOTIDE SEQUENCE</scope>
    <source>
        <strain evidence="1">CBS 1993</strain>
    </source>
</reference>
<proteinExistence type="predicted"/>
<keyword evidence="2" id="KW-1185">Reference proteome</keyword>
<dbReference type="Proteomes" id="UP000019384">
    <property type="component" value="Unassembled WGS sequence"/>
</dbReference>
<dbReference type="HOGENOM" id="CLU_3432030_0_0_1"/>
<evidence type="ECO:0000313" key="1">
    <source>
        <dbReference type="EMBL" id="CDK27765.1"/>
    </source>
</evidence>
<accession>W6MWR0</accession>
<reference evidence="1" key="1">
    <citation type="submission" date="2013-12" db="EMBL/GenBank/DDBJ databases">
        <authorList>
            <person name="Genoscope - CEA"/>
        </authorList>
    </citation>
    <scope>NUCLEOTIDE SEQUENCE</scope>
    <source>
        <strain evidence="1">CBS 1993</strain>
    </source>
</reference>
<dbReference type="EMBL" id="HG793128">
    <property type="protein sequence ID" value="CDK27765.1"/>
    <property type="molecule type" value="Genomic_DNA"/>
</dbReference>
<dbReference type="AlphaFoldDB" id="W6MWR0"/>
<organism evidence="1 2">
    <name type="scientific">Kuraishia capsulata CBS 1993</name>
    <dbReference type="NCBI Taxonomy" id="1382522"/>
    <lineage>
        <taxon>Eukaryota</taxon>
        <taxon>Fungi</taxon>
        <taxon>Dikarya</taxon>
        <taxon>Ascomycota</taxon>
        <taxon>Saccharomycotina</taxon>
        <taxon>Pichiomycetes</taxon>
        <taxon>Pichiales</taxon>
        <taxon>Pichiaceae</taxon>
        <taxon>Kuraishia</taxon>
    </lineage>
</organism>
<sequence length="17" mass="1888">MSMAQGLPSLRDRQIGK</sequence>
<gene>
    <name evidence="1" type="ORF">KUCA_T00003744001</name>
</gene>
<name>W6MWR0_9ASCO</name>
<protein>
    <submittedName>
        <fullName evidence="1">Uncharacterized protein</fullName>
    </submittedName>
</protein>
<evidence type="ECO:0000313" key="2">
    <source>
        <dbReference type="Proteomes" id="UP000019384"/>
    </source>
</evidence>